<proteinExistence type="inferred from homology"/>
<organism evidence="6 7">
    <name type="scientific">Coprinopsis marcescibilis</name>
    <name type="common">Agaric fungus</name>
    <name type="synonym">Psathyrella marcescibilis</name>
    <dbReference type="NCBI Taxonomy" id="230819"/>
    <lineage>
        <taxon>Eukaryota</taxon>
        <taxon>Fungi</taxon>
        <taxon>Dikarya</taxon>
        <taxon>Basidiomycota</taxon>
        <taxon>Agaricomycotina</taxon>
        <taxon>Agaricomycetes</taxon>
        <taxon>Agaricomycetidae</taxon>
        <taxon>Agaricales</taxon>
        <taxon>Agaricineae</taxon>
        <taxon>Psathyrellaceae</taxon>
        <taxon>Coprinopsis</taxon>
    </lineage>
</organism>
<dbReference type="EMBL" id="ML210223">
    <property type="protein sequence ID" value="TFK23201.1"/>
    <property type="molecule type" value="Genomic_DNA"/>
</dbReference>
<reference evidence="6 7" key="1">
    <citation type="journal article" date="2019" name="Nat. Ecol. Evol.">
        <title>Megaphylogeny resolves global patterns of mushroom evolution.</title>
        <authorList>
            <person name="Varga T."/>
            <person name="Krizsan K."/>
            <person name="Foldi C."/>
            <person name="Dima B."/>
            <person name="Sanchez-Garcia M."/>
            <person name="Sanchez-Ramirez S."/>
            <person name="Szollosi G.J."/>
            <person name="Szarkandi J.G."/>
            <person name="Papp V."/>
            <person name="Albert L."/>
            <person name="Andreopoulos W."/>
            <person name="Angelini C."/>
            <person name="Antonin V."/>
            <person name="Barry K.W."/>
            <person name="Bougher N.L."/>
            <person name="Buchanan P."/>
            <person name="Buyck B."/>
            <person name="Bense V."/>
            <person name="Catcheside P."/>
            <person name="Chovatia M."/>
            <person name="Cooper J."/>
            <person name="Damon W."/>
            <person name="Desjardin D."/>
            <person name="Finy P."/>
            <person name="Geml J."/>
            <person name="Haridas S."/>
            <person name="Hughes K."/>
            <person name="Justo A."/>
            <person name="Karasinski D."/>
            <person name="Kautmanova I."/>
            <person name="Kiss B."/>
            <person name="Kocsube S."/>
            <person name="Kotiranta H."/>
            <person name="LaButti K.M."/>
            <person name="Lechner B.E."/>
            <person name="Liimatainen K."/>
            <person name="Lipzen A."/>
            <person name="Lukacs Z."/>
            <person name="Mihaltcheva S."/>
            <person name="Morgado L.N."/>
            <person name="Niskanen T."/>
            <person name="Noordeloos M.E."/>
            <person name="Ohm R.A."/>
            <person name="Ortiz-Santana B."/>
            <person name="Ovrebo C."/>
            <person name="Racz N."/>
            <person name="Riley R."/>
            <person name="Savchenko A."/>
            <person name="Shiryaev A."/>
            <person name="Soop K."/>
            <person name="Spirin V."/>
            <person name="Szebenyi C."/>
            <person name="Tomsovsky M."/>
            <person name="Tulloss R.E."/>
            <person name="Uehling J."/>
            <person name="Grigoriev I.V."/>
            <person name="Vagvolgyi C."/>
            <person name="Papp T."/>
            <person name="Martin F.M."/>
            <person name="Miettinen O."/>
            <person name="Hibbett D.S."/>
            <person name="Nagy L.G."/>
        </authorList>
    </citation>
    <scope>NUCLEOTIDE SEQUENCE [LARGE SCALE GENOMIC DNA]</scope>
    <source>
        <strain evidence="6 7">CBS 121175</strain>
    </source>
</reference>
<evidence type="ECO:0000259" key="5">
    <source>
        <dbReference type="PROSITE" id="PS51891"/>
    </source>
</evidence>
<feature type="domain" description="CENP-V/GFA" evidence="5">
    <location>
        <begin position="6"/>
        <end position="112"/>
    </location>
</feature>
<keyword evidence="7" id="KW-1185">Reference proteome</keyword>
<dbReference type="InterPro" id="IPR006913">
    <property type="entry name" value="CENP-V/GFA"/>
</dbReference>
<keyword evidence="4" id="KW-0456">Lyase</keyword>
<keyword evidence="2" id="KW-0479">Metal-binding</keyword>
<dbReference type="GO" id="GO:0046872">
    <property type="term" value="F:metal ion binding"/>
    <property type="evidence" value="ECO:0007669"/>
    <property type="project" value="UniProtKB-KW"/>
</dbReference>
<dbReference type="AlphaFoldDB" id="A0A5C3KRL0"/>
<dbReference type="Gene3D" id="3.90.1590.10">
    <property type="entry name" value="glutathione-dependent formaldehyde- activating enzyme (gfa)"/>
    <property type="match status" value="1"/>
</dbReference>
<evidence type="ECO:0000313" key="7">
    <source>
        <dbReference type="Proteomes" id="UP000307440"/>
    </source>
</evidence>
<sequence length="139" mass="15118">MASKTYSGNCLCGEIAFSIEGEPFHFVICHCSNCKQSGGGAFQANGFFKPQQVNLTKGRDVVKDYVDANTKSGKSITRSFCPNCGTSLFITPTASGIAIVHVANIKGSENWVPKKESFAESRCSWIKEIELLSKKQSKL</sequence>
<dbReference type="PANTHER" id="PTHR33337:SF39">
    <property type="entry name" value="DUF636 DOMAIN PROTEIN (AFU_ORTHOLOGUE AFUA_6G11530)"/>
    <property type="match status" value="1"/>
</dbReference>
<keyword evidence="3" id="KW-0862">Zinc</keyword>
<dbReference type="PANTHER" id="PTHR33337">
    <property type="entry name" value="GFA DOMAIN-CONTAINING PROTEIN"/>
    <property type="match status" value="1"/>
</dbReference>
<evidence type="ECO:0000256" key="2">
    <source>
        <dbReference type="ARBA" id="ARBA00022723"/>
    </source>
</evidence>
<dbReference type="Proteomes" id="UP000307440">
    <property type="component" value="Unassembled WGS sequence"/>
</dbReference>
<evidence type="ECO:0000256" key="3">
    <source>
        <dbReference type="ARBA" id="ARBA00022833"/>
    </source>
</evidence>
<name>A0A5C3KRL0_COPMA</name>
<protein>
    <submittedName>
        <fullName evidence="6">DUF636 domain-containing protein</fullName>
    </submittedName>
</protein>
<dbReference type="PROSITE" id="PS51891">
    <property type="entry name" value="CENP_V_GFA"/>
    <property type="match status" value="1"/>
</dbReference>
<evidence type="ECO:0000256" key="1">
    <source>
        <dbReference type="ARBA" id="ARBA00005495"/>
    </source>
</evidence>
<dbReference type="InterPro" id="IPR011057">
    <property type="entry name" value="Mss4-like_sf"/>
</dbReference>
<evidence type="ECO:0000313" key="6">
    <source>
        <dbReference type="EMBL" id="TFK23201.1"/>
    </source>
</evidence>
<accession>A0A5C3KRL0</accession>
<comment type="similarity">
    <text evidence="1">Belongs to the Gfa family.</text>
</comment>
<gene>
    <name evidence="6" type="ORF">FA15DRAFT_621186</name>
</gene>
<dbReference type="Pfam" id="PF04828">
    <property type="entry name" value="GFA"/>
    <property type="match status" value="1"/>
</dbReference>
<dbReference type="STRING" id="230819.A0A5C3KRL0"/>
<dbReference type="SUPFAM" id="SSF51316">
    <property type="entry name" value="Mss4-like"/>
    <property type="match status" value="1"/>
</dbReference>
<evidence type="ECO:0000256" key="4">
    <source>
        <dbReference type="ARBA" id="ARBA00023239"/>
    </source>
</evidence>
<dbReference type="OrthoDB" id="9985472at2759"/>
<dbReference type="GO" id="GO:0016846">
    <property type="term" value="F:carbon-sulfur lyase activity"/>
    <property type="evidence" value="ECO:0007669"/>
    <property type="project" value="InterPro"/>
</dbReference>